<feature type="transmembrane region" description="Helical" evidence="9">
    <location>
        <begin position="354"/>
        <end position="376"/>
    </location>
</feature>
<keyword evidence="7" id="KW-0406">Ion transport</keyword>
<dbReference type="InterPro" id="IPR006153">
    <property type="entry name" value="Cation/H_exchanger_TM"/>
</dbReference>
<comment type="similarity">
    <text evidence="2">Belongs to the monovalent cation:proton antiporter 2 (CPA2) transporter (TC 2.A.37) family.</text>
</comment>
<dbReference type="InterPro" id="IPR038770">
    <property type="entry name" value="Na+/solute_symporter_sf"/>
</dbReference>
<keyword evidence="8 9" id="KW-0472">Membrane</keyword>
<evidence type="ECO:0000256" key="1">
    <source>
        <dbReference type="ARBA" id="ARBA00004141"/>
    </source>
</evidence>
<dbReference type="Proteomes" id="UP001320119">
    <property type="component" value="Chromosome"/>
</dbReference>
<evidence type="ECO:0000259" key="10">
    <source>
        <dbReference type="PROSITE" id="PS50042"/>
    </source>
</evidence>
<feature type="transmembrane region" description="Helical" evidence="9">
    <location>
        <begin position="54"/>
        <end position="74"/>
    </location>
</feature>
<evidence type="ECO:0000256" key="6">
    <source>
        <dbReference type="ARBA" id="ARBA00022989"/>
    </source>
</evidence>
<feature type="transmembrane region" description="Helical" evidence="9">
    <location>
        <begin position="266"/>
        <end position="282"/>
    </location>
</feature>
<dbReference type="KEGG" id="marq:MARGE09_P3451"/>
<feature type="transmembrane region" description="Helical" evidence="9">
    <location>
        <begin position="214"/>
        <end position="233"/>
    </location>
</feature>
<feature type="transmembrane region" description="Helical" evidence="9">
    <location>
        <begin position="288"/>
        <end position="312"/>
    </location>
</feature>
<dbReference type="GO" id="GO:0016020">
    <property type="term" value="C:membrane"/>
    <property type="evidence" value="ECO:0007669"/>
    <property type="project" value="UniProtKB-SubCell"/>
</dbReference>
<dbReference type="Gene3D" id="1.20.1530.20">
    <property type="match status" value="1"/>
</dbReference>
<feature type="transmembrane region" description="Helical" evidence="9">
    <location>
        <begin position="239"/>
        <end position="259"/>
    </location>
</feature>
<dbReference type="PROSITE" id="PS50042">
    <property type="entry name" value="CNMP_BINDING_3"/>
    <property type="match status" value="1"/>
</dbReference>
<evidence type="ECO:0000256" key="3">
    <source>
        <dbReference type="ARBA" id="ARBA00022448"/>
    </source>
</evidence>
<feature type="domain" description="Cyclic nucleotide-binding" evidence="10">
    <location>
        <begin position="1"/>
        <end position="46"/>
    </location>
</feature>
<name>A0AAN1WKG1_9GAMM</name>
<feature type="transmembrane region" description="Helical" evidence="9">
    <location>
        <begin position="179"/>
        <end position="202"/>
    </location>
</feature>
<feature type="transmembrane region" description="Helical" evidence="9">
    <location>
        <begin position="6"/>
        <end position="24"/>
    </location>
</feature>
<dbReference type="EMBL" id="AP023086">
    <property type="protein sequence ID" value="BCD99250.1"/>
    <property type="molecule type" value="Genomic_DNA"/>
</dbReference>
<feature type="transmembrane region" description="Helical" evidence="9">
    <location>
        <begin position="116"/>
        <end position="135"/>
    </location>
</feature>
<evidence type="ECO:0000256" key="7">
    <source>
        <dbReference type="ARBA" id="ARBA00023065"/>
    </source>
</evidence>
<keyword evidence="6 9" id="KW-1133">Transmembrane helix</keyword>
<accession>A0AAN1WKG1</accession>
<gene>
    <name evidence="11" type="ORF">MARGE09_P3451</name>
</gene>
<dbReference type="Pfam" id="PF00999">
    <property type="entry name" value="Na_H_Exchanger"/>
    <property type="match status" value="1"/>
</dbReference>
<feature type="transmembrane region" description="Helical" evidence="9">
    <location>
        <begin position="86"/>
        <end position="110"/>
    </location>
</feature>
<organism evidence="11 12">
    <name type="scientific">Marinagarivorans cellulosilyticus</name>
    <dbReference type="NCBI Taxonomy" id="2721545"/>
    <lineage>
        <taxon>Bacteria</taxon>
        <taxon>Pseudomonadati</taxon>
        <taxon>Pseudomonadota</taxon>
        <taxon>Gammaproteobacteria</taxon>
        <taxon>Cellvibrionales</taxon>
        <taxon>Cellvibrionaceae</taxon>
        <taxon>Marinagarivorans</taxon>
    </lineage>
</organism>
<sequence>MTGHLFDAFFLIFTGSAIVASVALYSRQPLLVAYVAIGMLFGPFGLKIVPDLNIVSDISHIGIVFLLFLLGLDMQPKALKSVFKEISIVAIASSTLFAGLGYLLGLSFGFNQTESVVLGMALIFSSTIIGIKLLPTTVLHHKHTGELMVGLLLFQDFLAIICLLILASGTPGELNLPELGMAFAALPALGVIAFAFVKYVLLHLISRFDRFHEYIFLLAIGWCLGLAKLAEFMHLSAEIGAFIAGITLATSPISQFIALNLKPLRDFFLILFFFALGAQLNISLLPTLFLPIIAVSAVVLIVKPVVFYGLLCRKSERKGLAWDIGFRLGQISEFSLLLTLVASTNDIISEKVTVVIQSAAIVTFLVSSYIVIFCFPNPIAVSEKLRRD</sequence>
<evidence type="ECO:0000256" key="5">
    <source>
        <dbReference type="ARBA" id="ARBA00022692"/>
    </source>
</evidence>
<keyword evidence="4" id="KW-0050">Antiport</keyword>
<reference evidence="11 12" key="1">
    <citation type="journal article" date="2022" name="IScience">
        <title>An ultrasensitive nanofiber-based assay for enzymatic hydrolysis and deep-sea microbial degradation of cellulose.</title>
        <authorList>
            <person name="Tsudome M."/>
            <person name="Tachioka M."/>
            <person name="Miyazaki M."/>
            <person name="Uchimura K."/>
            <person name="Tsuda M."/>
            <person name="Takaki Y."/>
            <person name="Deguchi S."/>
        </authorList>
    </citation>
    <scope>NUCLEOTIDE SEQUENCE [LARGE SCALE GENOMIC DNA]</scope>
    <source>
        <strain evidence="11 12">GE09</strain>
    </source>
</reference>
<keyword evidence="5 9" id="KW-0812">Transmembrane</keyword>
<dbReference type="GO" id="GO:1902600">
    <property type="term" value="P:proton transmembrane transport"/>
    <property type="evidence" value="ECO:0007669"/>
    <property type="project" value="InterPro"/>
</dbReference>
<dbReference type="GO" id="GO:0015297">
    <property type="term" value="F:antiporter activity"/>
    <property type="evidence" value="ECO:0007669"/>
    <property type="project" value="UniProtKB-KW"/>
</dbReference>
<dbReference type="PANTHER" id="PTHR42751">
    <property type="entry name" value="SODIUM/HYDROGEN EXCHANGER FAMILY/TRKA DOMAIN PROTEIN"/>
    <property type="match status" value="1"/>
</dbReference>
<dbReference type="InterPro" id="IPR000595">
    <property type="entry name" value="cNMP-bd_dom"/>
</dbReference>
<feature type="transmembrane region" description="Helical" evidence="9">
    <location>
        <begin position="324"/>
        <end position="342"/>
    </location>
</feature>
<evidence type="ECO:0000256" key="2">
    <source>
        <dbReference type="ARBA" id="ARBA00005551"/>
    </source>
</evidence>
<proteinExistence type="inferred from homology"/>
<evidence type="ECO:0000256" key="4">
    <source>
        <dbReference type="ARBA" id="ARBA00022449"/>
    </source>
</evidence>
<dbReference type="RefSeq" id="WP_236984332.1">
    <property type="nucleotide sequence ID" value="NZ_AP023086.1"/>
</dbReference>
<keyword evidence="12" id="KW-1185">Reference proteome</keyword>
<keyword evidence="3" id="KW-0813">Transport</keyword>
<dbReference type="AlphaFoldDB" id="A0AAN1WKG1"/>
<comment type="subcellular location">
    <subcellularLocation>
        <location evidence="1">Membrane</location>
        <topology evidence="1">Multi-pass membrane protein</topology>
    </subcellularLocation>
</comment>
<feature type="transmembrane region" description="Helical" evidence="9">
    <location>
        <begin position="31"/>
        <end position="48"/>
    </location>
</feature>
<evidence type="ECO:0000313" key="11">
    <source>
        <dbReference type="EMBL" id="BCD99250.1"/>
    </source>
</evidence>
<feature type="transmembrane region" description="Helical" evidence="9">
    <location>
        <begin position="147"/>
        <end position="167"/>
    </location>
</feature>
<evidence type="ECO:0000313" key="12">
    <source>
        <dbReference type="Proteomes" id="UP001320119"/>
    </source>
</evidence>
<evidence type="ECO:0000256" key="9">
    <source>
        <dbReference type="SAM" id="Phobius"/>
    </source>
</evidence>
<protein>
    <recommendedName>
        <fullName evidence="10">Cyclic nucleotide-binding domain-containing protein</fullName>
    </recommendedName>
</protein>
<dbReference type="PANTHER" id="PTHR42751:SF3">
    <property type="entry name" value="SODIUM_GLUTAMATE SYMPORTER"/>
    <property type="match status" value="1"/>
</dbReference>
<evidence type="ECO:0000256" key="8">
    <source>
        <dbReference type="ARBA" id="ARBA00023136"/>
    </source>
</evidence>